<protein>
    <submittedName>
        <fullName evidence="3">Uncharacterized protein</fullName>
    </submittedName>
</protein>
<feature type="compositionally biased region" description="Basic and acidic residues" evidence="1">
    <location>
        <begin position="38"/>
        <end position="49"/>
    </location>
</feature>
<proteinExistence type="predicted"/>
<keyword evidence="2" id="KW-0732">Signal</keyword>
<dbReference type="Proteomes" id="UP000189981">
    <property type="component" value="Unassembled WGS sequence"/>
</dbReference>
<evidence type="ECO:0000313" key="4">
    <source>
        <dbReference type="Proteomes" id="UP000189981"/>
    </source>
</evidence>
<feature type="signal peptide" evidence="2">
    <location>
        <begin position="1"/>
        <end position="19"/>
    </location>
</feature>
<accession>A0A1T5AY11</accession>
<reference evidence="4" key="1">
    <citation type="submission" date="2017-02" db="EMBL/GenBank/DDBJ databases">
        <authorList>
            <person name="Varghese N."/>
            <person name="Submissions S."/>
        </authorList>
    </citation>
    <scope>NUCLEOTIDE SEQUENCE [LARGE SCALE GENOMIC DNA]</scope>
    <source>
        <strain evidence="4">DSM 22385</strain>
    </source>
</reference>
<dbReference type="AlphaFoldDB" id="A0A1T5AY11"/>
<feature type="compositionally biased region" description="Polar residues" evidence="1">
    <location>
        <begin position="20"/>
        <end position="36"/>
    </location>
</feature>
<name>A0A1T5AY11_9SPHI</name>
<evidence type="ECO:0000256" key="1">
    <source>
        <dbReference type="SAM" id="MobiDB-lite"/>
    </source>
</evidence>
<keyword evidence="4" id="KW-1185">Reference proteome</keyword>
<gene>
    <name evidence="3" type="ORF">SAMN05661099_1116</name>
</gene>
<evidence type="ECO:0000313" key="3">
    <source>
        <dbReference type="EMBL" id="SKB39865.1"/>
    </source>
</evidence>
<feature type="compositionally biased region" description="Basic and acidic residues" evidence="1">
    <location>
        <begin position="62"/>
        <end position="86"/>
    </location>
</feature>
<feature type="compositionally biased region" description="Basic and acidic residues" evidence="1">
    <location>
        <begin position="113"/>
        <end position="135"/>
    </location>
</feature>
<organism evidence="3 4">
    <name type="scientific">Daejeonella lutea</name>
    <dbReference type="NCBI Taxonomy" id="572036"/>
    <lineage>
        <taxon>Bacteria</taxon>
        <taxon>Pseudomonadati</taxon>
        <taxon>Bacteroidota</taxon>
        <taxon>Sphingobacteriia</taxon>
        <taxon>Sphingobacteriales</taxon>
        <taxon>Sphingobacteriaceae</taxon>
        <taxon>Daejeonella</taxon>
    </lineage>
</organism>
<feature type="chain" id="PRO_5012142940" evidence="2">
    <location>
        <begin position="20"/>
        <end position="163"/>
    </location>
</feature>
<dbReference type="RefSeq" id="WP_079701628.1">
    <property type="nucleotide sequence ID" value="NZ_FUYR01000001.1"/>
</dbReference>
<feature type="region of interest" description="Disordered" evidence="1">
    <location>
        <begin position="20"/>
        <end position="163"/>
    </location>
</feature>
<evidence type="ECO:0000256" key="2">
    <source>
        <dbReference type="SAM" id="SignalP"/>
    </source>
</evidence>
<feature type="compositionally biased region" description="Low complexity" evidence="1">
    <location>
        <begin position="148"/>
        <end position="163"/>
    </location>
</feature>
<sequence length="163" mass="17564">MKKILLSAAIALFAVSAFAQSNSASKKQKDPNSQSTDKAAKDKDWKFDGDQYDVNQDGDFSPEEREARRAAKMAWKENRKADRNDDGILNGSAGHPDNHGSDVSSIARGTTLEGREKGERVRDVARSNGKSRERMQGASTANKPAKVGRTAGAGRTTGAGRKN</sequence>
<dbReference type="EMBL" id="FUYR01000001">
    <property type="protein sequence ID" value="SKB39865.1"/>
    <property type="molecule type" value="Genomic_DNA"/>
</dbReference>